<dbReference type="SUPFAM" id="SSF55486">
    <property type="entry name" value="Metalloproteases ('zincins'), catalytic domain"/>
    <property type="match status" value="1"/>
</dbReference>
<organism evidence="1 2">
    <name type="scientific">Candidatus Fimadaptatus faecigallinarum</name>
    <dbReference type="NCBI Taxonomy" id="2840814"/>
    <lineage>
        <taxon>Bacteria</taxon>
        <taxon>Bacillati</taxon>
        <taxon>Bacillota</taxon>
        <taxon>Clostridia</taxon>
        <taxon>Eubacteriales</taxon>
        <taxon>Candidatus Fimadaptatus</taxon>
    </lineage>
</organism>
<evidence type="ECO:0000313" key="2">
    <source>
        <dbReference type="Proteomes" id="UP000824123"/>
    </source>
</evidence>
<evidence type="ECO:0000313" key="1">
    <source>
        <dbReference type="EMBL" id="HIU45831.1"/>
    </source>
</evidence>
<protein>
    <recommendedName>
        <fullName evidence="3">Peptidase M1 membrane alanine aminopeptidase domain-containing protein</fullName>
    </recommendedName>
</protein>
<gene>
    <name evidence="1" type="ORF">IAC59_01060</name>
</gene>
<proteinExistence type="predicted"/>
<sequence length="488" mass="53007">MKRLLSGRRLAALCVLAALAVAGLGAYAAWLFRYSGVSEVEPVADANEPDADYTLDITPYYDVGALYVRQTIEFTNPGEALDRLVLCLPGNAYRRATTAPLDSDSFDEAFEDSYSPGGLEFKVVSVDGHEVEWGVSGTSEALLTLLCDVAEGASTTVYLEYYALIPEFEGAGGFGDDEWRLGEFYPYLAWLKDGEWTAYTPTYVGQYACAPIADYDVTLRAQSRFDVISTGVASIQDSADGWNTWRITARDARELGIVMRTGGCAYERDVGGVKVRVYGHDRTQARRAIDVAAAALEFTSEIYAYPYAKLDIVLGDYAGRDWSISGLIIADGSDWKAQLPYLIARQWWGGLVGCDSMLEPWLSEALAQYCALECARVAGLDSYSALRSAVDSAVGITLPGGLTVESEGSAFSSWQDYINVLRYRGAAVLELMDMAMDGQLTAALSEYARANAYGFVQRADFVAALNAVSGEDWSAWLNETLQGIGQAG</sequence>
<name>A0A9D1S3T6_9FIRM</name>
<accession>A0A9D1S3T6</accession>
<comment type="caution">
    <text evidence="1">The sequence shown here is derived from an EMBL/GenBank/DDBJ whole genome shotgun (WGS) entry which is preliminary data.</text>
</comment>
<dbReference type="InterPro" id="IPR027268">
    <property type="entry name" value="Peptidase_M4/M1_CTD_sf"/>
</dbReference>
<evidence type="ECO:0008006" key="3">
    <source>
        <dbReference type="Google" id="ProtNLM"/>
    </source>
</evidence>
<dbReference type="AlphaFoldDB" id="A0A9D1S3T6"/>
<dbReference type="Proteomes" id="UP000824123">
    <property type="component" value="Unassembled WGS sequence"/>
</dbReference>
<reference evidence="1" key="2">
    <citation type="journal article" date="2021" name="PeerJ">
        <title>Extensive microbial diversity within the chicken gut microbiome revealed by metagenomics and culture.</title>
        <authorList>
            <person name="Gilroy R."/>
            <person name="Ravi A."/>
            <person name="Getino M."/>
            <person name="Pursley I."/>
            <person name="Horton D.L."/>
            <person name="Alikhan N.F."/>
            <person name="Baker D."/>
            <person name="Gharbi K."/>
            <person name="Hall N."/>
            <person name="Watson M."/>
            <person name="Adriaenssens E.M."/>
            <person name="Foster-Nyarko E."/>
            <person name="Jarju S."/>
            <person name="Secka A."/>
            <person name="Antonio M."/>
            <person name="Oren A."/>
            <person name="Chaudhuri R.R."/>
            <person name="La Ragione R."/>
            <person name="Hildebrand F."/>
            <person name="Pallen M.J."/>
        </authorList>
    </citation>
    <scope>NUCLEOTIDE SEQUENCE</scope>
    <source>
        <strain evidence="1">ChiSxjej2B14-8506</strain>
    </source>
</reference>
<dbReference type="Gene3D" id="1.10.390.10">
    <property type="entry name" value="Neutral Protease Domain 2"/>
    <property type="match status" value="1"/>
</dbReference>
<reference evidence="1" key="1">
    <citation type="submission" date="2020-10" db="EMBL/GenBank/DDBJ databases">
        <authorList>
            <person name="Gilroy R."/>
        </authorList>
    </citation>
    <scope>NUCLEOTIDE SEQUENCE</scope>
    <source>
        <strain evidence="1">ChiSxjej2B14-8506</strain>
    </source>
</reference>
<dbReference type="EMBL" id="DVNK01000008">
    <property type="protein sequence ID" value="HIU45831.1"/>
    <property type="molecule type" value="Genomic_DNA"/>
</dbReference>